<dbReference type="KEGG" id="dde:Dde_1790"/>
<keyword evidence="2" id="KW-1185">Reference proteome</keyword>
<dbReference type="eggNOG" id="ENOG50318CR">
    <property type="taxonomic scope" value="Bacteria"/>
</dbReference>
<evidence type="ECO:0000313" key="2">
    <source>
        <dbReference type="Proteomes" id="UP000002710"/>
    </source>
</evidence>
<dbReference type="Proteomes" id="UP000002710">
    <property type="component" value="Chromosome"/>
</dbReference>
<organism evidence="1 2">
    <name type="scientific">Oleidesulfovibrio alaskensis (strain ATCC BAA-1058 / DSM 17464 / G20)</name>
    <name type="common">Desulfovibrio alaskensis</name>
    <dbReference type="NCBI Taxonomy" id="207559"/>
    <lineage>
        <taxon>Bacteria</taxon>
        <taxon>Pseudomonadati</taxon>
        <taxon>Thermodesulfobacteriota</taxon>
        <taxon>Desulfovibrionia</taxon>
        <taxon>Desulfovibrionales</taxon>
        <taxon>Desulfovibrionaceae</taxon>
        <taxon>Oleidesulfovibrio</taxon>
    </lineage>
</organism>
<name>Q310Q9_OLEA2</name>
<reference evidence="1 2" key="1">
    <citation type="journal article" date="2011" name="J. Bacteriol.">
        <title>Complete genome sequence and updated annotation of Desulfovibrio alaskensis G20.</title>
        <authorList>
            <person name="Hauser L.J."/>
            <person name="Land M.L."/>
            <person name="Brown S.D."/>
            <person name="Larimer F."/>
            <person name="Keller K.L."/>
            <person name="Rapp-Giles B.J."/>
            <person name="Price M.N."/>
            <person name="Lin M."/>
            <person name="Bruce D.C."/>
            <person name="Detter J.C."/>
            <person name="Tapia R."/>
            <person name="Han C.S."/>
            <person name="Goodwin L.A."/>
            <person name="Cheng J.F."/>
            <person name="Pitluck S."/>
            <person name="Copeland A."/>
            <person name="Lucas S."/>
            <person name="Nolan M."/>
            <person name="Lapidus A.L."/>
            <person name="Palumbo A.V."/>
            <person name="Wall J.D."/>
        </authorList>
    </citation>
    <scope>NUCLEOTIDE SEQUENCE [LARGE SCALE GENOMIC DNA]</scope>
    <source>
        <strain evidence="2">ATCC BAA 1058 / DSM 17464 / G20</strain>
    </source>
</reference>
<dbReference type="STRING" id="207559.Dde_1790"/>
<sequence>MWGTSYSRARQAQTTIVCRECGGTLRAERTCHDVYLRCTACNKVTQVQEHIDEMDEALESFMENVFCDRV</sequence>
<accession>Q310Q9</accession>
<dbReference type="AlphaFoldDB" id="Q310Q9"/>
<evidence type="ECO:0000313" key="1">
    <source>
        <dbReference type="EMBL" id="ABB38587.1"/>
    </source>
</evidence>
<dbReference type="HOGENOM" id="CLU_203097_0_0_7"/>
<protein>
    <submittedName>
        <fullName evidence="1">Uncharacterized protein</fullName>
    </submittedName>
</protein>
<proteinExistence type="predicted"/>
<dbReference type="RefSeq" id="WP_011367717.1">
    <property type="nucleotide sequence ID" value="NC_007519.1"/>
</dbReference>
<dbReference type="NCBIfam" id="NF041197">
    <property type="entry name" value="CxxC_Se_CxxC"/>
    <property type="match status" value="1"/>
</dbReference>
<gene>
    <name evidence="1" type="ordered locus">Dde_1790</name>
</gene>
<dbReference type="EMBL" id="CP000112">
    <property type="protein sequence ID" value="ABB38587.1"/>
    <property type="molecule type" value="Genomic_DNA"/>
</dbReference>